<organism evidence="1">
    <name type="scientific">Streptomyces sp. R08</name>
    <dbReference type="NCBI Taxonomy" id="3238624"/>
    <lineage>
        <taxon>Bacteria</taxon>
        <taxon>Bacillati</taxon>
        <taxon>Actinomycetota</taxon>
        <taxon>Actinomycetes</taxon>
        <taxon>Kitasatosporales</taxon>
        <taxon>Streptomycetaceae</taxon>
        <taxon>Streptomyces</taxon>
    </lineage>
</organism>
<gene>
    <name evidence="1" type="ORF">AB5J58_48000</name>
</gene>
<accession>A0AB39MQZ4</accession>
<reference evidence="1" key="1">
    <citation type="submission" date="2024-07" db="EMBL/GenBank/DDBJ databases">
        <authorList>
            <person name="Yu S.T."/>
        </authorList>
    </citation>
    <scope>NUCLEOTIDE SEQUENCE</scope>
    <source>
        <strain evidence="1">R08</strain>
    </source>
</reference>
<evidence type="ECO:0000313" key="1">
    <source>
        <dbReference type="EMBL" id="XDQ07461.1"/>
    </source>
</evidence>
<protein>
    <submittedName>
        <fullName evidence="1">Uncharacterized protein</fullName>
    </submittedName>
</protein>
<dbReference type="AlphaFoldDB" id="A0AB39MQZ4"/>
<name>A0AB39MQZ4_9ACTN</name>
<proteinExistence type="predicted"/>
<dbReference type="EMBL" id="CP163431">
    <property type="protein sequence ID" value="XDQ07461.1"/>
    <property type="molecule type" value="Genomic_DNA"/>
</dbReference>
<sequence length="49" mass="5493">MHSLVSAVDHQPDHWDLLVPINQLPVEQMWFDGLRVDFLSYARGCGAAG</sequence>
<dbReference type="RefSeq" id="WP_369192244.1">
    <property type="nucleotide sequence ID" value="NZ_CP163431.1"/>
</dbReference>